<dbReference type="EMBL" id="UGQW01000002">
    <property type="protein sequence ID" value="STZ67057.1"/>
    <property type="molecule type" value="Genomic_DNA"/>
</dbReference>
<dbReference type="PROSITE" id="PS50828">
    <property type="entry name" value="SMR"/>
    <property type="match status" value="1"/>
</dbReference>
<proteinExistence type="predicted"/>
<dbReference type="AlphaFoldDB" id="A0A378TVX2"/>
<dbReference type="SMART" id="SM00463">
    <property type="entry name" value="SMR"/>
    <property type="match status" value="1"/>
</dbReference>
<sequence length="210" mass="23611">MNSNNDFQAILKDLGKQARKTAEKQVAKQQAVQSEQNKQIDFSAMMADVKPLKSGSGRYEQPRDLSPIKPRPKDDGKSLEDGYFYIGDGQWLDIPSSFSKNGRGQNDIKRLQSGYYPVVADVDLHGYTQEEAQQVLNEFIAFVQRRGVCGEIIHGSGLGSSGYQPKLKNLVRRWLMMHPDVLAYAEPHKNNDGAVLILLKRQRKTDESAD</sequence>
<organism evidence="3 4">
    <name type="scientific">Neisseria elongata</name>
    <dbReference type="NCBI Taxonomy" id="495"/>
    <lineage>
        <taxon>Bacteria</taxon>
        <taxon>Pseudomonadati</taxon>
        <taxon>Pseudomonadota</taxon>
        <taxon>Betaproteobacteria</taxon>
        <taxon>Neisseriales</taxon>
        <taxon>Neisseriaceae</taxon>
        <taxon>Neisseria</taxon>
    </lineage>
</organism>
<gene>
    <name evidence="3" type="ORF">NCTC10660_00526</name>
</gene>
<evidence type="ECO:0000313" key="3">
    <source>
        <dbReference type="EMBL" id="STZ67057.1"/>
    </source>
</evidence>
<evidence type="ECO:0000256" key="1">
    <source>
        <dbReference type="SAM" id="MobiDB-lite"/>
    </source>
</evidence>
<evidence type="ECO:0000313" key="4">
    <source>
        <dbReference type="Proteomes" id="UP000254927"/>
    </source>
</evidence>
<protein>
    <submittedName>
        <fullName evidence="3">Putative Smr-like protein</fullName>
    </submittedName>
</protein>
<dbReference type="PANTHER" id="PTHR35562">
    <property type="entry name" value="DNA ENDONUCLEASE SMRA-RELATED"/>
    <property type="match status" value="1"/>
</dbReference>
<feature type="domain" description="Smr" evidence="2">
    <location>
        <begin position="122"/>
        <end position="200"/>
    </location>
</feature>
<evidence type="ECO:0000259" key="2">
    <source>
        <dbReference type="PROSITE" id="PS50828"/>
    </source>
</evidence>
<reference evidence="3 4" key="1">
    <citation type="submission" date="2018-06" db="EMBL/GenBank/DDBJ databases">
        <authorList>
            <consortium name="Pathogen Informatics"/>
            <person name="Doyle S."/>
        </authorList>
    </citation>
    <scope>NUCLEOTIDE SEQUENCE [LARGE SCALE GENOMIC DNA]</scope>
    <source>
        <strain evidence="3 4">NCTC10660</strain>
    </source>
</reference>
<dbReference type="InterPro" id="IPR002625">
    <property type="entry name" value="Smr_dom"/>
</dbReference>
<feature type="region of interest" description="Disordered" evidence="1">
    <location>
        <begin position="18"/>
        <end position="79"/>
    </location>
</feature>
<feature type="compositionally biased region" description="Low complexity" evidence="1">
    <location>
        <begin position="27"/>
        <end position="36"/>
    </location>
</feature>
<name>A0A378TVX2_NEIEL</name>
<dbReference type="Gene3D" id="3.30.1370.110">
    <property type="match status" value="1"/>
</dbReference>
<dbReference type="SUPFAM" id="SSF160443">
    <property type="entry name" value="SMR domain-like"/>
    <property type="match status" value="1"/>
</dbReference>
<dbReference type="RefSeq" id="WP_049250497.1">
    <property type="nucleotide sequence ID" value="NZ_CP031252.1"/>
</dbReference>
<dbReference type="InterPro" id="IPR036063">
    <property type="entry name" value="Smr_dom_sf"/>
</dbReference>
<dbReference type="GeneID" id="93351535"/>
<dbReference type="Proteomes" id="UP000254927">
    <property type="component" value="Unassembled WGS sequence"/>
</dbReference>
<dbReference type="PANTHER" id="PTHR35562:SF2">
    <property type="entry name" value="DNA ENDONUCLEASE SMRA-RELATED"/>
    <property type="match status" value="1"/>
</dbReference>
<accession>A0A378TVX2</accession>
<dbReference type="Pfam" id="PF01713">
    <property type="entry name" value="Smr"/>
    <property type="match status" value="1"/>
</dbReference>